<evidence type="ECO:0000256" key="3">
    <source>
        <dbReference type="ARBA" id="ARBA00022833"/>
    </source>
</evidence>
<evidence type="ECO:0000256" key="1">
    <source>
        <dbReference type="ARBA" id="ARBA00004123"/>
    </source>
</evidence>
<feature type="compositionally biased region" description="Acidic residues" evidence="8">
    <location>
        <begin position="175"/>
        <end position="191"/>
    </location>
</feature>
<feature type="compositionally biased region" description="Polar residues" evidence="8">
    <location>
        <begin position="142"/>
        <end position="155"/>
    </location>
</feature>
<organism evidence="10 11">
    <name type="scientific">Eragrostis curvula</name>
    <name type="common">weeping love grass</name>
    <dbReference type="NCBI Taxonomy" id="38414"/>
    <lineage>
        <taxon>Eukaryota</taxon>
        <taxon>Viridiplantae</taxon>
        <taxon>Streptophyta</taxon>
        <taxon>Embryophyta</taxon>
        <taxon>Tracheophyta</taxon>
        <taxon>Spermatophyta</taxon>
        <taxon>Magnoliopsida</taxon>
        <taxon>Liliopsida</taxon>
        <taxon>Poales</taxon>
        <taxon>Poaceae</taxon>
        <taxon>PACMAD clade</taxon>
        <taxon>Chloridoideae</taxon>
        <taxon>Eragrostideae</taxon>
        <taxon>Eragrostidinae</taxon>
        <taxon>Eragrostis</taxon>
    </lineage>
</organism>
<evidence type="ECO:0000256" key="4">
    <source>
        <dbReference type="ARBA" id="ARBA00023015"/>
    </source>
</evidence>
<dbReference type="Proteomes" id="UP000324897">
    <property type="component" value="Chromosome 5"/>
</dbReference>
<name>A0A5J9WDM0_9POAL</name>
<feature type="compositionally biased region" description="Basic and acidic residues" evidence="8">
    <location>
        <begin position="98"/>
        <end position="109"/>
    </location>
</feature>
<feature type="compositionally biased region" description="Polar residues" evidence="8">
    <location>
        <begin position="163"/>
        <end position="174"/>
    </location>
</feature>
<dbReference type="SUPFAM" id="SSF101936">
    <property type="entry name" value="DNA-binding pseudobarrel domain"/>
    <property type="match status" value="2"/>
</dbReference>
<comment type="caution">
    <text evidence="10">The sequence shown here is derived from an EMBL/GenBank/DDBJ whole genome shotgun (WGS) entry which is preliminary data.</text>
</comment>
<dbReference type="PANTHER" id="PTHR31391">
    <property type="entry name" value="B3 DOMAIN-CONTAINING PROTEIN OS11G0197600-RELATED"/>
    <property type="match status" value="1"/>
</dbReference>
<evidence type="ECO:0000313" key="10">
    <source>
        <dbReference type="EMBL" id="TVU46101.1"/>
    </source>
</evidence>
<dbReference type="InterPro" id="IPR003340">
    <property type="entry name" value="B3_DNA-bd"/>
</dbReference>
<dbReference type="InterPro" id="IPR015300">
    <property type="entry name" value="DNA-bd_pseudobarrel_sf"/>
</dbReference>
<comment type="subcellular location">
    <subcellularLocation>
        <location evidence="1">Nucleus</location>
    </subcellularLocation>
</comment>
<dbReference type="InterPro" id="IPR013083">
    <property type="entry name" value="Znf_RING/FYVE/PHD"/>
</dbReference>
<feature type="domain" description="TF-B3" evidence="9">
    <location>
        <begin position="418"/>
        <end position="516"/>
    </location>
</feature>
<dbReference type="PROSITE" id="PS50863">
    <property type="entry name" value="B3"/>
    <property type="match status" value="2"/>
</dbReference>
<dbReference type="InterPro" id="IPR044837">
    <property type="entry name" value="REM16-like"/>
</dbReference>
<dbReference type="AlphaFoldDB" id="A0A5J9WDM0"/>
<keyword evidence="5" id="KW-0238">DNA-binding</keyword>
<keyword evidence="7" id="KW-0539">Nucleus</keyword>
<dbReference type="GO" id="GO:0008270">
    <property type="term" value="F:zinc ion binding"/>
    <property type="evidence" value="ECO:0007669"/>
    <property type="project" value="UniProtKB-KW"/>
</dbReference>
<accession>A0A5J9WDM0</accession>
<keyword evidence="11" id="KW-1185">Reference proteome</keyword>
<dbReference type="PANTHER" id="PTHR31391:SF153">
    <property type="entry name" value="TF-B3 DOMAIN-CONTAINING PROTEIN"/>
    <property type="match status" value="1"/>
</dbReference>
<gene>
    <name evidence="10" type="ORF">EJB05_05619</name>
</gene>
<evidence type="ECO:0000313" key="11">
    <source>
        <dbReference type="Proteomes" id="UP000324897"/>
    </source>
</evidence>
<feature type="compositionally biased region" description="Polar residues" evidence="8">
    <location>
        <begin position="110"/>
        <end position="124"/>
    </location>
</feature>
<evidence type="ECO:0000256" key="7">
    <source>
        <dbReference type="ARBA" id="ARBA00023242"/>
    </source>
</evidence>
<evidence type="ECO:0000259" key="9">
    <source>
        <dbReference type="PROSITE" id="PS50863"/>
    </source>
</evidence>
<dbReference type="Gene3D" id="2.40.330.10">
    <property type="entry name" value="DNA-binding pseudobarrel domain"/>
    <property type="match status" value="2"/>
</dbReference>
<keyword evidence="3" id="KW-0862">Zinc</keyword>
<dbReference type="GO" id="GO:0003677">
    <property type="term" value="F:DNA binding"/>
    <property type="evidence" value="ECO:0007669"/>
    <property type="project" value="UniProtKB-KW"/>
</dbReference>
<sequence length="518" mass="58152">MKPAALCELNTVCEVCGDIGFKHLLLHCRDCLCSTAHQYCLDKVVFDASLADWVCYECLQRLGEVTCSRSLEKVSSERPPSHARFCSKSQQPIIKSVESARDAEPRRNNMESGANLTGVGNTPTIEERSSDFVDTAHGAAESSESSTRFAESQKGSYCHRRQTVQMATTSTSFEESGEDIPSESESLESDDLQAPPVDSFVLSRTSYLSGAQKKRVKAFIQETKPEVTVFVAIMRRSNVQPPGPSLGISKEYASAHFPHKSTNVTLRTPGKSKKWHPIFYKRDESRKNMLMGQWLQFVRDNHVQEGDICVIEPTKDGKRSMFSVYLLHAAETQRGGACSQMADPCSGKSRATTALEVHIKEEQQTDGEPFPHESLESEDFVCPSQPPYVVPCRNGLSKSQKKIVEERVRTIQSEVPIFVAVMKNNNVGIAQKWMLELGSRYASVHLPDRGATVVLQCRRKIWETKMVIHNGRRWFLNGGWPNFARDNDLRVGDICLFELKKNEPKLIMAVHIISKEQF</sequence>
<protein>
    <recommendedName>
        <fullName evidence="9">TF-B3 domain-containing protein</fullName>
    </recommendedName>
</protein>
<proteinExistence type="predicted"/>
<dbReference type="Gramene" id="TVU46101">
    <property type="protein sequence ID" value="TVU46101"/>
    <property type="gene ID" value="EJB05_05619"/>
</dbReference>
<keyword evidence="6" id="KW-0804">Transcription</keyword>
<dbReference type="Pfam" id="PF02362">
    <property type="entry name" value="B3"/>
    <property type="match status" value="2"/>
</dbReference>
<feature type="region of interest" description="Disordered" evidence="8">
    <location>
        <begin position="98"/>
        <end position="193"/>
    </location>
</feature>
<dbReference type="EMBL" id="RWGY01000004">
    <property type="protein sequence ID" value="TVU46101.1"/>
    <property type="molecule type" value="Genomic_DNA"/>
</dbReference>
<reference evidence="10 11" key="1">
    <citation type="journal article" date="2019" name="Sci. Rep.">
        <title>A high-quality genome of Eragrostis curvula grass provides insights into Poaceae evolution and supports new strategies to enhance forage quality.</title>
        <authorList>
            <person name="Carballo J."/>
            <person name="Santos B.A.C.M."/>
            <person name="Zappacosta D."/>
            <person name="Garbus I."/>
            <person name="Selva J.P."/>
            <person name="Gallo C.A."/>
            <person name="Diaz A."/>
            <person name="Albertini E."/>
            <person name="Caccamo M."/>
            <person name="Echenique V."/>
        </authorList>
    </citation>
    <scope>NUCLEOTIDE SEQUENCE [LARGE SCALE GENOMIC DNA]</scope>
    <source>
        <strain evidence="11">cv. Victoria</strain>
        <tissue evidence="10">Leaf</tissue>
    </source>
</reference>
<dbReference type="Gene3D" id="3.30.40.10">
    <property type="entry name" value="Zinc/RING finger domain, C3HC4 (zinc finger)"/>
    <property type="match status" value="1"/>
</dbReference>
<dbReference type="GO" id="GO:0005634">
    <property type="term" value="C:nucleus"/>
    <property type="evidence" value="ECO:0007669"/>
    <property type="project" value="UniProtKB-SubCell"/>
</dbReference>
<keyword evidence="2" id="KW-0863">Zinc-finger</keyword>
<evidence type="ECO:0000256" key="5">
    <source>
        <dbReference type="ARBA" id="ARBA00023125"/>
    </source>
</evidence>
<keyword evidence="4" id="KW-0805">Transcription regulation</keyword>
<dbReference type="SUPFAM" id="SSF57903">
    <property type="entry name" value="FYVE/PHD zinc finger"/>
    <property type="match status" value="1"/>
</dbReference>
<dbReference type="InterPro" id="IPR011011">
    <property type="entry name" value="Znf_FYVE_PHD"/>
</dbReference>
<dbReference type="OrthoDB" id="1864528at2759"/>
<evidence type="ECO:0000256" key="2">
    <source>
        <dbReference type="ARBA" id="ARBA00022771"/>
    </source>
</evidence>
<dbReference type="CDD" id="cd10017">
    <property type="entry name" value="B3_DNA"/>
    <property type="match status" value="2"/>
</dbReference>
<evidence type="ECO:0000256" key="6">
    <source>
        <dbReference type="ARBA" id="ARBA00023163"/>
    </source>
</evidence>
<feature type="domain" description="TF-B3" evidence="9">
    <location>
        <begin position="231"/>
        <end position="330"/>
    </location>
</feature>
<evidence type="ECO:0000256" key="8">
    <source>
        <dbReference type="SAM" id="MobiDB-lite"/>
    </source>
</evidence>
<dbReference type="SMART" id="SM01019">
    <property type="entry name" value="B3"/>
    <property type="match status" value="2"/>
</dbReference>
<keyword evidence="2" id="KW-0479">Metal-binding</keyword>